<dbReference type="Pfam" id="PF01740">
    <property type="entry name" value="STAS"/>
    <property type="match status" value="1"/>
</dbReference>
<proteinExistence type="predicted"/>
<dbReference type="AlphaFoldDB" id="A0A7I7QZD7"/>
<dbReference type="CDD" id="cd07043">
    <property type="entry name" value="STAS_anti-anti-sigma_factors"/>
    <property type="match status" value="1"/>
</dbReference>
<accession>A0A7I7QZD7</accession>
<evidence type="ECO:0000313" key="3">
    <source>
        <dbReference type="Proteomes" id="UP000467193"/>
    </source>
</evidence>
<dbReference type="PROSITE" id="PS50801">
    <property type="entry name" value="STAS"/>
    <property type="match status" value="1"/>
</dbReference>
<organism evidence="2 3">
    <name type="scientific">Mycolicibacterium sediminis</name>
    <dbReference type="NCBI Taxonomy" id="1286180"/>
    <lineage>
        <taxon>Bacteria</taxon>
        <taxon>Bacillati</taxon>
        <taxon>Actinomycetota</taxon>
        <taxon>Actinomycetes</taxon>
        <taxon>Mycobacteriales</taxon>
        <taxon>Mycobacteriaceae</taxon>
        <taxon>Mycolicibacterium</taxon>
    </lineage>
</organism>
<keyword evidence="3" id="KW-1185">Reference proteome</keyword>
<dbReference type="InterPro" id="IPR036513">
    <property type="entry name" value="STAS_dom_sf"/>
</dbReference>
<gene>
    <name evidence="2" type="ORF">MSEDJ_57680</name>
</gene>
<dbReference type="InterPro" id="IPR002645">
    <property type="entry name" value="STAS_dom"/>
</dbReference>
<feature type="domain" description="STAS" evidence="1">
    <location>
        <begin position="34"/>
        <end position="132"/>
    </location>
</feature>
<evidence type="ECO:0000313" key="2">
    <source>
        <dbReference type="EMBL" id="BBY31672.1"/>
    </source>
</evidence>
<sequence length="141" mass="14543">MEDLVSIAMAARPLETLPQGALRLTRGSLASAQLITARGELDAQTARTLVDVVDDVARSHTALIVDLGPLAFFGTEGLWALNRIRAACAKHHVSVAIVAGPEVRRVLRVCDPHGALGVVTTLDDAASALTVGASGCSAPAL</sequence>
<evidence type="ECO:0000259" key="1">
    <source>
        <dbReference type="PROSITE" id="PS50801"/>
    </source>
</evidence>
<dbReference type="SUPFAM" id="SSF52091">
    <property type="entry name" value="SpoIIaa-like"/>
    <property type="match status" value="1"/>
</dbReference>
<dbReference type="Gene3D" id="3.30.750.24">
    <property type="entry name" value="STAS domain"/>
    <property type="match status" value="1"/>
</dbReference>
<protein>
    <submittedName>
        <fullName evidence="2">Sulfate transporter</fullName>
    </submittedName>
</protein>
<dbReference type="EMBL" id="AP022588">
    <property type="protein sequence ID" value="BBY31672.1"/>
    <property type="molecule type" value="Genomic_DNA"/>
</dbReference>
<reference evidence="2 3" key="1">
    <citation type="journal article" date="2019" name="Emerg. Microbes Infect.">
        <title>Comprehensive subspecies identification of 175 nontuberculous mycobacteria species based on 7547 genomic profiles.</title>
        <authorList>
            <person name="Matsumoto Y."/>
            <person name="Kinjo T."/>
            <person name="Motooka D."/>
            <person name="Nabeya D."/>
            <person name="Jung N."/>
            <person name="Uechi K."/>
            <person name="Horii T."/>
            <person name="Iida T."/>
            <person name="Fujita J."/>
            <person name="Nakamura S."/>
        </authorList>
    </citation>
    <scope>NUCLEOTIDE SEQUENCE [LARGE SCALE GENOMIC DNA]</scope>
    <source>
        <strain evidence="2 3">JCM 17899</strain>
    </source>
</reference>
<dbReference type="Proteomes" id="UP000467193">
    <property type="component" value="Chromosome"/>
</dbReference>
<name>A0A7I7QZD7_9MYCO</name>
<dbReference type="KEGG" id="msei:MSEDJ_57680"/>